<evidence type="ECO:0000313" key="3">
    <source>
        <dbReference type="EMBL" id="SHO67477.1"/>
    </source>
</evidence>
<dbReference type="SUPFAM" id="SSF50475">
    <property type="entry name" value="FMN-binding split barrel"/>
    <property type="match status" value="1"/>
</dbReference>
<proteinExistence type="predicted"/>
<dbReference type="AlphaFoldDB" id="A0A1M7ZRH6"/>
<sequence length="189" mass="19642">MNALPIEAAKAAGMARPESILPSGGHPHVDPVAYRAAMRELAAGVTIIAAGSGEHRRGLTATAVCSVSAEPPTLLVCINRATDGHTAISLGGAFSVNVIGPEHRALADRFAGRNGIHGMERFAEGHWDTLATGAPVLADALAVFDCRLVHAVDWTTHTVFLGTVVATRISAERPALVYRAGSFSHLPVA</sequence>
<dbReference type="Proteomes" id="UP000186406">
    <property type="component" value="Unassembled WGS sequence"/>
</dbReference>
<keyword evidence="1" id="KW-0560">Oxidoreductase</keyword>
<dbReference type="Gene3D" id="2.30.110.10">
    <property type="entry name" value="Electron Transport, Fmn-binding Protein, Chain A"/>
    <property type="match status" value="1"/>
</dbReference>
<dbReference type="GO" id="GO:0042602">
    <property type="term" value="F:riboflavin reductase (NADPH) activity"/>
    <property type="evidence" value="ECO:0007669"/>
    <property type="project" value="TreeGrafter"/>
</dbReference>
<reference evidence="3 4" key="1">
    <citation type="submission" date="2016-12" db="EMBL/GenBank/DDBJ databases">
        <authorList>
            <person name="Song W.-J."/>
            <person name="Kurnit D.M."/>
        </authorList>
    </citation>
    <scope>NUCLEOTIDE SEQUENCE [LARGE SCALE GENOMIC DNA]</scope>
    <source>
        <strain evidence="3 4">DSM 19599</strain>
    </source>
</reference>
<dbReference type="InterPro" id="IPR050268">
    <property type="entry name" value="NADH-dep_flavin_reductase"/>
</dbReference>
<dbReference type="RefSeq" id="WP_244530978.1">
    <property type="nucleotide sequence ID" value="NZ_FRXO01000014.1"/>
</dbReference>
<evidence type="ECO:0000313" key="4">
    <source>
        <dbReference type="Proteomes" id="UP000186406"/>
    </source>
</evidence>
<evidence type="ECO:0000259" key="2">
    <source>
        <dbReference type="SMART" id="SM00903"/>
    </source>
</evidence>
<dbReference type="PANTHER" id="PTHR30466">
    <property type="entry name" value="FLAVIN REDUCTASE"/>
    <property type="match status" value="1"/>
</dbReference>
<dbReference type="PANTHER" id="PTHR30466:SF1">
    <property type="entry name" value="FMN REDUCTASE (NADH) RUTF"/>
    <property type="match status" value="1"/>
</dbReference>
<dbReference type="STRING" id="1123029.SAMN02745172_04158"/>
<dbReference type="Pfam" id="PF01613">
    <property type="entry name" value="Flavin_Reduct"/>
    <property type="match status" value="1"/>
</dbReference>
<keyword evidence="4" id="KW-1185">Reference proteome</keyword>
<accession>A0A1M7ZRH6</accession>
<gene>
    <name evidence="3" type="ORF">SAMN02745172_04158</name>
</gene>
<name>A0A1M7ZRH6_9HYPH</name>
<dbReference type="InterPro" id="IPR002563">
    <property type="entry name" value="Flavin_Rdtase-like_dom"/>
</dbReference>
<dbReference type="InterPro" id="IPR012349">
    <property type="entry name" value="Split_barrel_FMN-bd"/>
</dbReference>
<feature type="domain" description="Flavin reductase like" evidence="2">
    <location>
        <begin position="38"/>
        <end position="185"/>
    </location>
</feature>
<protein>
    <submittedName>
        <fullName evidence="3">NADH-FMN oxidoreductase RutF, flavin reductase (DIM6/NTAB) family</fullName>
    </submittedName>
</protein>
<dbReference type="GO" id="GO:0010181">
    <property type="term" value="F:FMN binding"/>
    <property type="evidence" value="ECO:0007669"/>
    <property type="project" value="InterPro"/>
</dbReference>
<dbReference type="EMBL" id="FRXO01000014">
    <property type="protein sequence ID" value="SHO67477.1"/>
    <property type="molecule type" value="Genomic_DNA"/>
</dbReference>
<dbReference type="SMART" id="SM00903">
    <property type="entry name" value="Flavin_Reduct"/>
    <property type="match status" value="1"/>
</dbReference>
<evidence type="ECO:0000256" key="1">
    <source>
        <dbReference type="ARBA" id="ARBA00023002"/>
    </source>
</evidence>
<organism evidence="3 4">
    <name type="scientific">Pseudoxanthobacter soli DSM 19599</name>
    <dbReference type="NCBI Taxonomy" id="1123029"/>
    <lineage>
        <taxon>Bacteria</taxon>
        <taxon>Pseudomonadati</taxon>
        <taxon>Pseudomonadota</taxon>
        <taxon>Alphaproteobacteria</taxon>
        <taxon>Hyphomicrobiales</taxon>
        <taxon>Segnochrobactraceae</taxon>
        <taxon>Pseudoxanthobacter</taxon>
    </lineage>
</organism>